<evidence type="ECO:0000313" key="2">
    <source>
        <dbReference type="Proteomes" id="UP000019132"/>
    </source>
</evidence>
<dbReference type="VEuPathDB" id="FungiDB:PYU1_G012144"/>
<dbReference type="Proteomes" id="UP000019132">
    <property type="component" value="Unassembled WGS sequence"/>
</dbReference>
<reference evidence="2" key="1">
    <citation type="journal article" date="2010" name="Genome Biol.">
        <title>Genome sequence of the necrotrophic plant pathogen Pythium ultimum reveals original pathogenicity mechanisms and effector repertoire.</title>
        <authorList>
            <person name="Levesque C.A."/>
            <person name="Brouwer H."/>
            <person name="Cano L."/>
            <person name="Hamilton J.P."/>
            <person name="Holt C."/>
            <person name="Huitema E."/>
            <person name="Raffaele S."/>
            <person name="Robideau G.P."/>
            <person name="Thines M."/>
            <person name="Win J."/>
            <person name="Zerillo M.M."/>
            <person name="Beakes G.W."/>
            <person name="Boore J.L."/>
            <person name="Busam D."/>
            <person name="Dumas B."/>
            <person name="Ferriera S."/>
            <person name="Fuerstenberg S.I."/>
            <person name="Gachon C.M."/>
            <person name="Gaulin E."/>
            <person name="Govers F."/>
            <person name="Grenville-Briggs L."/>
            <person name="Horner N."/>
            <person name="Hostetler J."/>
            <person name="Jiang R.H."/>
            <person name="Johnson J."/>
            <person name="Krajaejun T."/>
            <person name="Lin H."/>
            <person name="Meijer H.J."/>
            <person name="Moore B."/>
            <person name="Morris P."/>
            <person name="Phuntmart V."/>
            <person name="Puiu D."/>
            <person name="Shetty J."/>
            <person name="Stajich J.E."/>
            <person name="Tripathy S."/>
            <person name="Wawra S."/>
            <person name="van West P."/>
            <person name="Whitty B.R."/>
            <person name="Coutinho P.M."/>
            <person name="Henrissat B."/>
            <person name="Martin F."/>
            <person name="Thomas P.D."/>
            <person name="Tyler B.M."/>
            <person name="De Vries R.P."/>
            <person name="Kamoun S."/>
            <person name="Yandell M."/>
            <person name="Tisserat N."/>
            <person name="Buell C.R."/>
        </authorList>
    </citation>
    <scope>NUCLEOTIDE SEQUENCE</scope>
    <source>
        <strain evidence="2">DAOM:BR144</strain>
    </source>
</reference>
<keyword evidence="2" id="KW-1185">Reference proteome</keyword>
<name>K3X4M1_GLOUD</name>
<dbReference type="EMBL" id="GL376601">
    <property type="status" value="NOT_ANNOTATED_CDS"/>
    <property type="molecule type" value="Genomic_DNA"/>
</dbReference>
<dbReference type="InParanoid" id="K3X4M1"/>
<reference evidence="2" key="2">
    <citation type="submission" date="2010-04" db="EMBL/GenBank/DDBJ databases">
        <authorList>
            <person name="Buell R."/>
            <person name="Hamilton J."/>
            <person name="Hostetler J."/>
        </authorList>
    </citation>
    <scope>NUCLEOTIDE SEQUENCE [LARGE SCALE GENOMIC DNA]</scope>
    <source>
        <strain evidence="2">DAOM:BR144</strain>
    </source>
</reference>
<protein>
    <submittedName>
        <fullName evidence="1">Uncharacterized protein</fullName>
    </submittedName>
</protein>
<dbReference type="AlphaFoldDB" id="K3X4M1"/>
<sequence length="69" mass="8024">ALSKWTTRDFRQRRALILQPSTERFHITNICNSRYSTHTGKTTSITRIHSPSGTRSLRVRVNARLVESR</sequence>
<dbReference type="EnsemblProtists" id="PYU1_T012170">
    <property type="protein sequence ID" value="PYU1_T012170"/>
    <property type="gene ID" value="PYU1_G012144"/>
</dbReference>
<evidence type="ECO:0000313" key="1">
    <source>
        <dbReference type="EnsemblProtists" id="PYU1_T012170"/>
    </source>
</evidence>
<reference evidence="1" key="3">
    <citation type="submission" date="2015-02" db="UniProtKB">
        <authorList>
            <consortium name="EnsemblProtists"/>
        </authorList>
    </citation>
    <scope>IDENTIFICATION</scope>
    <source>
        <strain evidence="1">DAOM BR144</strain>
    </source>
</reference>
<proteinExistence type="predicted"/>
<accession>K3X4M1</accession>
<dbReference type="HOGENOM" id="CLU_2783789_0_0_1"/>
<organism evidence="1 2">
    <name type="scientific">Globisporangium ultimum (strain ATCC 200006 / CBS 805.95 / DAOM BR144)</name>
    <name type="common">Pythium ultimum</name>
    <dbReference type="NCBI Taxonomy" id="431595"/>
    <lineage>
        <taxon>Eukaryota</taxon>
        <taxon>Sar</taxon>
        <taxon>Stramenopiles</taxon>
        <taxon>Oomycota</taxon>
        <taxon>Peronosporomycetes</taxon>
        <taxon>Pythiales</taxon>
        <taxon>Pythiaceae</taxon>
        <taxon>Globisporangium</taxon>
    </lineage>
</organism>